<feature type="transmembrane region" description="Helical" evidence="1">
    <location>
        <begin position="68"/>
        <end position="88"/>
    </location>
</feature>
<feature type="transmembrane region" description="Helical" evidence="1">
    <location>
        <begin position="6"/>
        <end position="27"/>
    </location>
</feature>
<feature type="transmembrane region" description="Helical" evidence="1">
    <location>
        <begin position="100"/>
        <end position="118"/>
    </location>
</feature>
<sequence>MNALSLLKFIPIAITIPSIAIGALAMYRNHVSIAIWSQNIACLVLMSFVSLIMANHKFNVNKSKYKKFVLPAALGLLILTFASQGIAGVHRWISIGAVKLNIAMIILPIILIELWNVLKTKGLNLGFAIAFVILLVLFFQPDASQLTGFAVPMMIMLSRNTNSKVISFLIISAFSLFVVFSWIYLDNLPPVNYVERILNMVANMGFAWLILGVISLVILPIPFLLFPPKNTESISKYIGCYYIIIILSTLFGNFPVPLMGYGISPIIGFYISLMWYLHSKYVKNEV</sequence>
<proteinExistence type="predicted"/>
<feature type="transmembrane region" description="Helical" evidence="1">
    <location>
        <begin position="39"/>
        <end position="56"/>
    </location>
</feature>
<feature type="transmembrane region" description="Helical" evidence="1">
    <location>
        <begin position="124"/>
        <end position="144"/>
    </location>
</feature>
<dbReference type="Proteomes" id="UP000675664">
    <property type="component" value="Unassembled WGS sequence"/>
</dbReference>
<feature type="transmembrane region" description="Helical" evidence="1">
    <location>
        <begin position="234"/>
        <end position="252"/>
    </location>
</feature>
<dbReference type="AlphaFoldDB" id="A0A8J7W4S2"/>
<comment type="caution">
    <text evidence="2">The sequence shown here is derived from an EMBL/GenBank/DDBJ whole genome shotgun (WGS) entry which is preliminary data.</text>
</comment>
<feature type="transmembrane region" description="Helical" evidence="1">
    <location>
        <begin position="165"/>
        <end position="185"/>
    </location>
</feature>
<keyword evidence="1" id="KW-0812">Transmembrane</keyword>
<feature type="transmembrane region" description="Helical" evidence="1">
    <location>
        <begin position="258"/>
        <end position="277"/>
    </location>
</feature>
<keyword evidence="3" id="KW-1185">Reference proteome</keyword>
<organism evidence="2 3">
    <name type="scientific">Sinanaerobacter chloroacetimidivorans</name>
    <dbReference type="NCBI Taxonomy" id="2818044"/>
    <lineage>
        <taxon>Bacteria</taxon>
        <taxon>Bacillati</taxon>
        <taxon>Bacillota</taxon>
        <taxon>Clostridia</taxon>
        <taxon>Peptostreptococcales</taxon>
        <taxon>Anaerovoracaceae</taxon>
        <taxon>Sinanaerobacter</taxon>
    </lineage>
</organism>
<dbReference type="EMBL" id="JAGSND010000024">
    <property type="protein sequence ID" value="MBR0600306.1"/>
    <property type="molecule type" value="Genomic_DNA"/>
</dbReference>
<dbReference type="RefSeq" id="WP_227020418.1">
    <property type="nucleotide sequence ID" value="NZ_JAGSND010000024.1"/>
</dbReference>
<evidence type="ECO:0000313" key="2">
    <source>
        <dbReference type="EMBL" id="MBR0600306.1"/>
    </source>
</evidence>
<reference evidence="2" key="2">
    <citation type="submission" date="2021-04" db="EMBL/GenBank/DDBJ databases">
        <authorList>
            <person name="Liu J."/>
        </authorList>
    </citation>
    <scope>NUCLEOTIDE SEQUENCE</scope>
    <source>
        <strain evidence="2">BAD-6</strain>
    </source>
</reference>
<evidence type="ECO:0000256" key="1">
    <source>
        <dbReference type="SAM" id="Phobius"/>
    </source>
</evidence>
<keyword evidence="1" id="KW-1133">Transmembrane helix</keyword>
<feature type="transmembrane region" description="Helical" evidence="1">
    <location>
        <begin position="205"/>
        <end position="227"/>
    </location>
</feature>
<protein>
    <submittedName>
        <fullName evidence="2">Uncharacterized protein</fullName>
    </submittedName>
</protein>
<accession>A0A8J7W4S2</accession>
<gene>
    <name evidence="2" type="ORF">KCX82_20760</name>
</gene>
<name>A0A8J7W4S2_9FIRM</name>
<reference evidence="2" key="1">
    <citation type="submission" date="2021-04" db="EMBL/GenBank/DDBJ databases">
        <title>Sinoanaerobacter chloroacetimidivorans sp. nov., an obligate anaerobic bacterium isolated from anaerobic sludge.</title>
        <authorList>
            <person name="Bao Y."/>
        </authorList>
    </citation>
    <scope>NUCLEOTIDE SEQUENCE</scope>
    <source>
        <strain evidence="2">BAD-6</strain>
    </source>
</reference>
<evidence type="ECO:0000313" key="3">
    <source>
        <dbReference type="Proteomes" id="UP000675664"/>
    </source>
</evidence>
<keyword evidence="1" id="KW-0472">Membrane</keyword>